<proteinExistence type="inferred from homology"/>
<keyword evidence="2" id="KW-1133">Transmembrane helix</keyword>
<dbReference type="EMBL" id="CAADRA010005346">
    <property type="protein sequence ID" value="VFT88819.1"/>
    <property type="molecule type" value="Genomic_DNA"/>
</dbReference>
<sequence>MHPRRPPRSRHQRVGGLPAWVYPALGVFCVFLLYVNSSVFFSSSSSTSSLRASAGERHRIPDGVVSLRDTTHCHNALPSSTLEVFEASMETPTEDDPTKLSWQYRLKNLAVMKSATFVDDAVLVLTVVKNEGAWGRGRTVQDYLSLLATFDYPSTKLSLGILTSSLTEYSHLKQLFLRHVKFAQVTILFRDDFSTIAASTAPTRKDRRRMLARYRNYALAQSLEPWHTHVVWLDADVVQVPPTLVSKMVLAKKDILQPLVHVQGTTTDFEQSAWTGTRKTPSPDDVAFMHEAPGQGFEPGDGQVRHMNDLRGEEFPPLDSVGASMLYVKADIHRQGVLFATHHVIGSEWKHEGYDGIETEGLCYVAGMLGYECRAMPQAIVYHSAPIPL</sequence>
<dbReference type="PANTHER" id="PTHR43083:SF6">
    <property type="entry name" value="MANNAN POLYMERASE COMPLEXES SUBUNIT MNN9"/>
    <property type="match status" value="1"/>
</dbReference>
<dbReference type="AlphaFoldDB" id="A0A485KWB7"/>
<dbReference type="Proteomes" id="UP000332933">
    <property type="component" value="Unassembled WGS sequence"/>
</dbReference>
<dbReference type="EMBL" id="VJMH01005325">
    <property type="protein sequence ID" value="KAF0697338.1"/>
    <property type="molecule type" value="Genomic_DNA"/>
</dbReference>
<keyword evidence="5" id="KW-1185">Reference proteome</keyword>
<dbReference type="InterPro" id="IPR029044">
    <property type="entry name" value="Nucleotide-diphossugar_trans"/>
</dbReference>
<dbReference type="Pfam" id="PF03452">
    <property type="entry name" value="Anp1"/>
    <property type="match status" value="1"/>
</dbReference>
<protein>
    <submittedName>
        <fullName evidence="4">Aste57867_11964 protein</fullName>
    </submittedName>
</protein>
<evidence type="ECO:0000256" key="2">
    <source>
        <dbReference type="SAM" id="Phobius"/>
    </source>
</evidence>
<feature type="transmembrane region" description="Helical" evidence="2">
    <location>
        <begin position="20"/>
        <end position="41"/>
    </location>
</feature>
<evidence type="ECO:0000313" key="5">
    <source>
        <dbReference type="Proteomes" id="UP000332933"/>
    </source>
</evidence>
<comment type="similarity">
    <text evidence="1">Belongs to the ANP1/MMN9/VAN1 family.</text>
</comment>
<reference evidence="4 5" key="1">
    <citation type="submission" date="2019-03" db="EMBL/GenBank/DDBJ databases">
        <authorList>
            <person name="Gaulin E."/>
            <person name="Dumas B."/>
        </authorList>
    </citation>
    <scope>NUCLEOTIDE SEQUENCE [LARGE SCALE GENOMIC DNA]</scope>
    <source>
        <strain evidence="4">CBS 568.67</strain>
    </source>
</reference>
<gene>
    <name evidence="4" type="primary">Aste57867_11964</name>
    <name evidence="3" type="ORF">As57867_011919</name>
    <name evidence="4" type="ORF">ASTE57867_11964</name>
</gene>
<reference evidence="3" key="2">
    <citation type="submission" date="2019-06" db="EMBL/GenBank/DDBJ databases">
        <title>Genomics analysis of Aphanomyces spp. identifies a new class of oomycete effector associated with host adaptation.</title>
        <authorList>
            <person name="Gaulin E."/>
        </authorList>
    </citation>
    <scope>NUCLEOTIDE SEQUENCE</scope>
    <source>
        <strain evidence="3">CBS 578.67</strain>
    </source>
</reference>
<dbReference type="PANTHER" id="PTHR43083">
    <property type="entry name" value="MANNAN POLYMERASE II"/>
    <property type="match status" value="1"/>
</dbReference>
<dbReference type="OrthoDB" id="204164at2759"/>
<evidence type="ECO:0000313" key="3">
    <source>
        <dbReference type="EMBL" id="KAF0697338.1"/>
    </source>
</evidence>
<name>A0A485KWB7_9STRA</name>
<keyword evidence="2" id="KW-0472">Membrane</keyword>
<evidence type="ECO:0000313" key="4">
    <source>
        <dbReference type="EMBL" id="VFT88819.1"/>
    </source>
</evidence>
<dbReference type="InterPro" id="IPR052086">
    <property type="entry name" value="Mannan_Polymerase_Subunit"/>
</dbReference>
<keyword evidence="2" id="KW-0812">Transmembrane</keyword>
<dbReference type="Gene3D" id="3.90.550.10">
    <property type="entry name" value="Spore Coat Polysaccharide Biosynthesis Protein SpsA, Chain A"/>
    <property type="match status" value="1"/>
</dbReference>
<accession>A0A485KWB7</accession>
<organism evidence="4 5">
    <name type="scientific">Aphanomyces stellatus</name>
    <dbReference type="NCBI Taxonomy" id="120398"/>
    <lineage>
        <taxon>Eukaryota</taxon>
        <taxon>Sar</taxon>
        <taxon>Stramenopiles</taxon>
        <taxon>Oomycota</taxon>
        <taxon>Saprolegniomycetes</taxon>
        <taxon>Saprolegniales</taxon>
        <taxon>Verrucalvaceae</taxon>
        <taxon>Aphanomyces</taxon>
    </lineage>
</organism>
<evidence type="ECO:0000256" key="1">
    <source>
        <dbReference type="ARBA" id="ARBA00037964"/>
    </source>
</evidence>